<organism evidence="3 4">
    <name type="scientific">Cyclocybe aegerita</name>
    <name type="common">Black poplar mushroom</name>
    <name type="synonym">Agrocybe aegerita</name>
    <dbReference type="NCBI Taxonomy" id="1973307"/>
    <lineage>
        <taxon>Eukaryota</taxon>
        <taxon>Fungi</taxon>
        <taxon>Dikarya</taxon>
        <taxon>Basidiomycota</taxon>
        <taxon>Agaricomycotina</taxon>
        <taxon>Agaricomycetes</taxon>
        <taxon>Agaricomycetidae</taxon>
        <taxon>Agaricales</taxon>
        <taxon>Agaricineae</taxon>
        <taxon>Bolbitiaceae</taxon>
        <taxon>Cyclocybe</taxon>
    </lineage>
</organism>
<dbReference type="Proteomes" id="UP000467700">
    <property type="component" value="Unassembled WGS sequence"/>
</dbReference>
<evidence type="ECO:0000256" key="1">
    <source>
        <dbReference type="SAM" id="MobiDB-lite"/>
    </source>
</evidence>
<keyword evidence="4" id="KW-1185">Reference proteome</keyword>
<gene>
    <name evidence="3" type="ORF">AAE3_LOCUS13215</name>
</gene>
<comment type="caution">
    <text evidence="3">The sequence shown here is derived from an EMBL/GenBank/DDBJ whole genome shotgun (WGS) entry which is preliminary data.</text>
</comment>
<evidence type="ECO:0000256" key="2">
    <source>
        <dbReference type="SAM" id="SignalP"/>
    </source>
</evidence>
<protein>
    <submittedName>
        <fullName evidence="3">Uncharacterized protein</fullName>
    </submittedName>
</protein>
<dbReference type="OrthoDB" id="3045283at2759"/>
<accession>A0A8S0X1F3</accession>
<dbReference type="EMBL" id="CACVBS010000101">
    <property type="protein sequence ID" value="CAA7270936.1"/>
    <property type="molecule type" value="Genomic_DNA"/>
</dbReference>
<proteinExistence type="predicted"/>
<sequence length="213" mass="23654">MRWLLFLFTCLIFQFALSLFGLALVIPQTEDGLVARGGRGKAPTKLKNPSSKTRDTGLGSPNYWDADGKGIQSKPTSNLGTDAEKKTMMKGKDADHVLEGQVVEKALEDQGKTFQSLDPDTRTKVNKIMNDEGNIQFVPQGINRSKGQVFKKALRHRQSVRTKDANRDKYIQETLPQAKDVAKKVDGVLKEGNHKGNVFQTLMGAAKRIGRRK</sequence>
<feature type="signal peptide" evidence="2">
    <location>
        <begin position="1"/>
        <end position="18"/>
    </location>
</feature>
<evidence type="ECO:0000313" key="4">
    <source>
        <dbReference type="Proteomes" id="UP000467700"/>
    </source>
</evidence>
<feature type="chain" id="PRO_5035762870" evidence="2">
    <location>
        <begin position="19"/>
        <end position="213"/>
    </location>
</feature>
<keyword evidence="2" id="KW-0732">Signal</keyword>
<evidence type="ECO:0000313" key="3">
    <source>
        <dbReference type="EMBL" id="CAA7270936.1"/>
    </source>
</evidence>
<feature type="region of interest" description="Disordered" evidence="1">
    <location>
        <begin position="34"/>
        <end position="83"/>
    </location>
</feature>
<name>A0A8S0X1F3_CYCAE</name>
<reference evidence="3 4" key="1">
    <citation type="submission" date="2020-01" db="EMBL/GenBank/DDBJ databases">
        <authorList>
            <person name="Gupta K D."/>
        </authorList>
    </citation>
    <scope>NUCLEOTIDE SEQUENCE [LARGE SCALE GENOMIC DNA]</scope>
</reference>
<dbReference type="AlphaFoldDB" id="A0A8S0X1F3"/>